<accession>A0A5K1AE72</accession>
<sequence>MDRRPSVSSTQTQASTSQPEFEDQIRDYRSSQRRRHNFQRRVNSLIRRNYREVLEEQLQPEQQLSISLRERANMVPAEALYASRSNTSQHRVYQHLSEEAISCLDEQQVDRPFIQPESYQALNRSGFRFIHIGLAQVRLQILHRRDEGTQALVIFRDNRWQNDQAIFATMEVDLSRGNHIIFIVPDTIMTLGDFYRHFQISIQTRGYTNLRNGEANLILTR</sequence>
<dbReference type="EMBL" id="LR721780">
    <property type="protein sequence ID" value="VVW00287.1"/>
    <property type="molecule type" value="Genomic_DNA"/>
</dbReference>
<name>A0A5K1AE72_9MAGN</name>
<proteinExistence type="predicted"/>
<dbReference type="Gramene" id="NC2G0286930.1">
    <property type="protein sequence ID" value="NC2G0286930.1:cds"/>
    <property type="gene ID" value="NC2G0286930"/>
</dbReference>
<evidence type="ECO:0000313" key="2">
    <source>
        <dbReference type="EMBL" id="VVW00287.1"/>
    </source>
</evidence>
<reference evidence="2" key="1">
    <citation type="submission" date="2019-09" db="EMBL/GenBank/DDBJ databases">
        <authorList>
            <person name="Zhang L."/>
        </authorList>
    </citation>
    <scope>NUCLEOTIDE SEQUENCE</scope>
</reference>
<evidence type="ECO:0008006" key="3">
    <source>
        <dbReference type="Google" id="ProtNLM"/>
    </source>
</evidence>
<organism evidence="2">
    <name type="scientific">Nymphaea colorata</name>
    <name type="common">pocket water lily</name>
    <dbReference type="NCBI Taxonomy" id="210225"/>
    <lineage>
        <taxon>Eukaryota</taxon>
        <taxon>Viridiplantae</taxon>
        <taxon>Streptophyta</taxon>
        <taxon>Embryophyta</taxon>
        <taxon>Tracheophyta</taxon>
        <taxon>Spermatophyta</taxon>
        <taxon>Magnoliopsida</taxon>
        <taxon>Nymphaeales</taxon>
        <taxon>Nymphaeaceae</taxon>
        <taxon>Nymphaea</taxon>
    </lineage>
</organism>
<evidence type="ECO:0000256" key="1">
    <source>
        <dbReference type="SAM" id="MobiDB-lite"/>
    </source>
</evidence>
<dbReference type="AlphaFoldDB" id="A0A5K1AE72"/>
<protein>
    <recommendedName>
        <fullName evidence="3">Polyprotein</fullName>
    </recommendedName>
</protein>
<feature type="region of interest" description="Disordered" evidence="1">
    <location>
        <begin position="1"/>
        <end position="34"/>
    </location>
</feature>
<gene>
    <name evidence="2" type="ORF">NYM_LOCUS14015</name>
</gene>
<feature type="compositionally biased region" description="Low complexity" evidence="1">
    <location>
        <begin position="1"/>
        <end position="18"/>
    </location>
</feature>